<accession>A0A382QY73</accession>
<evidence type="ECO:0000313" key="2">
    <source>
        <dbReference type="EMBL" id="SVC89825.1"/>
    </source>
</evidence>
<dbReference type="AlphaFoldDB" id="A0A382QY73"/>
<dbReference type="EMBL" id="UINC01117417">
    <property type="protein sequence ID" value="SVC89825.1"/>
    <property type="molecule type" value="Genomic_DNA"/>
</dbReference>
<organism evidence="2">
    <name type="scientific">marine metagenome</name>
    <dbReference type="NCBI Taxonomy" id="408172"/>
    <lineage>
        <taxon>unclassified sequences</taxon>
        <taxon>metagenomes</taxon>
        <taxon>ecological metagenomes</taxon>
    </lineage>
</organism>
<feature type="non-terminal residue" evidence="2">
    <location>
        <position position="147"/>
    </location>
</feature>
<feature type="transmembrane region" description="Helical" evidence="1">
    <location>
        <begin position="6"/>
        <end position="26"/>
    </location>
</feature>
<evidence type="ECO:0000256" key="1">
    <source>
        <dbReference type="SAM" id="Phobius"/>
    </source>
</evidence>
<keyword evidence="1" id="KW-0472">Membrane</keyword>
<protein>
    <submittedName>
        <fullName evidence="2">Uncharacterized protein</fullName>
    </submittedName>
</protein>
<keyword evidence="1" id="KW-0812">Transmembrane</keyword>
<proteinExistence type="predicted"/>
<sequence>MTLFELGVGTGLAGLMLAGCGVVFFWQEGRGIVCLWRSMDARKKQFEHRKCENISFQESQALEVVLETCSRYQGKKLFYEEGLRFLPDTLRLISQVATIYYPDEKAPMEKARIGNVLSAFLEVNRQILAILEIPSLERLTQFRLREV</sequence>
<feature type="non-terminal residue" evidence="2">
    <location>
        <position position="1"/>
    </location>
</feature>
<keyword evidence="1" id="KW-1133">Transmembrane helix</keyword>
<name>A0A382QY73_9ZZZZ</name>
<reference evidence="2" key="1">
    <citation type="submission" date="2018-05" db="EMBL/GenBank/DDBJ databases">
        <authorList>
            <person name="Lanie J.A."/>
            <person name="Ng W.-L."/>
            <person name="Kazmierczak K.M."/>
            <person name="Andrzejewski T.M."/>
            <person name="Davidsen T.M."/>
            <person name="Wayne K.J."/>
            <person name="Tettelin H."/>
            <person name="Glass J.I."/>
            <person name="Rusch D."/>
            <person name="Podicherti R."/>
            <person name="Tsui H.-C.T."/>
            <person name="Winkler M.E."/>
        </authorList>
    </citation>
    <scope>NUCLEOTIDE SEQUENCE</scope>
</reference>
<gene>
    <name evidence="2" type="ORF">METZ01_LOCUS342679</name>
</gene>